<dbReference type="GO" id="GO:0016082">
    <property type="term" value="P:synaptic vesicle priming"/>
    <property type="evidence" value="ECO:0007669"/>
    <property type="project" value="TreeGrafter"/>
</dbReference>
<dbReference type="PROSITE" id="PS50192">
    <property type="entry name" value="T_SNARE"/>
    <property type="match status" value="1"/>
</dbReference>
<gene>
    <name evidence="6" type="primary">Snap47</name>
    <name evidence="6" type="ORF">CDAR_7631</name>
</gene>
<dbReference type="Pfam" id="PF02893">
    <property type="entry name" value="GRAM"/>
    <property type="match status" value="1"/>
</dbReference>
<dbReference type="PANTHER" id="PTHR19305:SF1">
    <property type="entry name" value="SYNAPTOSOMAL-ASSOCIATED PROTEIN 47"/>
    <property type="match status" value="1"/>
</dbReference>
<dbReference type="Gene3D" id="2.30.29.30">
    <property type="entry name" value="Pleckstrin-homology domain (PH domain)/Phosphotyrosine-binding domain (PTB)"/>
    <property type="match status" value="1"/>
</dbReference>
<dbReference type="InterPro" id="IPR004182">
    <property type="entry name" value="GRAM"/>
</dbReference>
<evidence type="ECO:0000259" key="5">
    <source>
        <dbReference type="PROSITE" id="PS50192"/>
    </source>
</evidence>
<name>A0AAV4RBA5_9ARAC</name>
<dbReference type="GO" id="GO:0098793">
    <property type="term" value="C:presynapse"/>
    <property type="evidence" value="ECO:0007669"/>
    <property type="project" value="GOC"/>
</dbReference>
<dbReference type="GO" id="GO:0031629">
    <property type="term" value="P:synaptic vesicle fusion to presynaptic active zone membrane"/>
    <property type="evidence" value="ECO:0007669"/>
    <property type="project" value="TreeGrafter"/>
</dbReference>
<dbReference type="InterPro" id="IPR011993">
    <property type="entry name" value="PH-like_dom_sf"/>
</dbReference>
<keyword evidence="7" id="KW-1185">Reference proteome</keyword>
<organism evidence="6 7">
    <name type="scientific">Caerostris darwini</name>
    <dbReference type="NCBI Taxonomy" id="1538125"/>
    <lineage>
        <taxon>Eukaryota</taxon>
        <taxon>Metazoa</taxon>
        <taxon>Ecdysozoa</taxon>
        <taxon>Arthropoda</taxon>
        <taxon>Chelicerata</taxon>
        <taxon>Arachnida</taxon>
        <taxon>Araneae</taxon>
        <taxon>Araneomorphae</taxon>
        <taxon>Entelegynae</taxon>
        <taxon>Araneoidea</taxon>
        <taxon>Araneidae</taxon>
        <taxon>Caerostris</taxon>
    </lineage>
</organism>
<dbReference type="GO" id="GO:0005886">
    <property type="term" value="C:plasma membrane"/>
    <property type="evidence" value="ECO:0007669"/>
    <property type="project" value="TreeGrafter"/>
</dbReference>
<dbReference type="GO" id="GO:0031201">
    <property type="term" value="C:SNARE complex"/>
    <property type="evidence" value="ECO:0007669"/>
    <property type="project" value="TreeGrafter"/>
</dbReference>
<dbReference type="Gene3D" id="1.20.5.110">
    <property type="match status" value="2"/>
</dbReference>
<comment type="caution">
    <text evidence="6">The sequence shown here is derived from an EMBL/GenBank/DDBJ whole genome shotgun (WGS) entry which is preliminary data.</text>
</comment>
<evidence type="ECO:0000256" key="1">
    <source>
        <dbReference type="ARBA" id="ARBA00022737"/>
    </source>
</evidence>
<dbReference type="SUPFAM" id="SSF58038">
    <property type="entry name" value="SNARE fusion complex"/>
    <property type="match status" value="1"/>
</dbReference>
<dbReference type="PANTHER" id="PTHR19305">
    <property type="entry name" value="SYNAPTOSOMAL ASSOCIATED PROTEIN"/>
    <property type="match status" value="1"/>
</dbReference>
<keyword evidence="1" id="KW-0677">Repeat</keyword>
<proteinExistence type="inferred from homology"/>
<dbReference type="Proteomes" id="UP001054837">
    <property type="component" value="Unassembled WGS sequence"/>
</dbReference>
<accession>A0AAV4RBA5</accession>
<protein>
    <recommendedName>
        <fullName evidence="3">Synaptosomal-associated protein 47</fullName>
    </recommendedName>
    <alternativeName>
        <fullName evidence="4">Synaptosomal-associated 47 kDa protein</fullName>
    </alternativeName>
</protein>
<feature type="domain" description="T-SNARE coiled-coil homology" evidence="5">
    <location>
        <begin position="352"/>
        <end position="408"/>
    </location>
</feature>
<comment type="similarity">
    <text evidence="2">Belongs to the SVAP1 family.</text>
</comment>
<dbReference type="EMBL" id="BPLQ01005855">
    <property type="protein sequence ID" value="GIY17961.1"/>
    <property type="molecule type" value="Genomic_DNA"/>
</dbReference>
<evidence type="ECO:0000256" key="2">
    <source>
        <dbReference type="ARBA" id="ARBA00024354"/>
    </source>
</evidence>
<dbReference type="InterPro" id="IPR000727">
    <property type="entry name" value="T_SNARE_dom"/>
</dbReference>
<dbReference type="GO" id="GO:0005484">
    <property type="term" value="F:SNAP receptor activity"/>
    <property type="evidence" value="ECO:0007669"/>
    <property type="project" value="TreeGrafter"/>
</dbReference>
<evidence type="ECO:0000313" key="6">
    <source>
        <dbReference type="EMBL" id="GIY17961.1"/>
    </source>
</evidence>
<dbReference type="GO" id="GO:0019905">
    <property type="term" value="F:syntaxin binding"/>
    <property type="evidence" value="ECO:0007669"/>
    <property type="project" value="TreeGrafter"/>
</dbReference>
<reference evidence="6 7" key="1">
    <citation type="submission" date="2021-06" db="EMBL/GenBank/DDBJ databases">
        <title>Caerostris darwini draft genome.</title>
        <authorList>
            <person name="Kono N."/>
            <person name="Arakawa K."/>
        </authorList>
    </citation>
    <scope>NUCLEOTIDE SEQUENCE [LARGE SCALE GENOMIC DNA]</scope>
</reference>
<evidence type="ECO:0000256" key="3">
    <source>
        <dbReference type="ARBA" id="ARBA00024443"/>
    </source>
</evidence>
<dbReference type="AlphaFoldDB" id="A0AAV4RBA5"/>
<sequence>MATPTVFEEKASYFNPTTKKWNSGTFTLQENCFRFQGDENNNKQNICIPLSTISGLEKRQSNLIFSCIVISVGSEKHWFSSFTNRDTVYNLLELFWRESLFSKSYRTSPSKPKDADTQIGKELLGILHESESTLVSAANALVNQGKQLQESQMVMEDINTDLTVAEKFLRTFNLTHSILGIRDSASKTDEALAQKEPESVQQKHYKVTFTFSKEINEGWEKGTLVISDEVVLLDEHQNRKIELNVDAIEKFLILTPWEFCLIYSSGWASKSCYIMNPRLSGLLKYLNSIPNLKNKIVYEENPIEDAPSCSSGISNDIQPKLVSPIDSIRIRSNLLDSNVAEMQTLSESGVISDGDIEEISNVLNNLKVLASKVSREQKHQMEQISSIITDVEKTELRVKEDIKNIKKVT</sequence>
<evidence type="ECO:0000256" key="4">
    <source>
        <dbReference type="ARBA" id="ARBA00032027"/>
    </source>
</evidence>
<evidence type="ECO:0000313" key="7">
    <source>
        <dbReference type="Proteomes" id="UP001054837"/>
    </source>
</evidence>